<dbReference type="InterPro" id="IPR034666">
    <property type="entry name" value="ARPC2/4"/>
</dbReference>
<accession>A0A9K3GPW4</accession>
<dbReference type="GO" id="GO:0005885">
    <property type="term" value="C:Arp2/3 protein complex"/>
    <property type="evidence" value="ECO:0007669"/>
    <property type="project" value="InterPro"/>
</dbReference>
<evidence type="ECO:0000256" key="3">
    <source>
        <dbReference type="ARBA" id="ARBA00023203"/>
    </source>
</evidence>
<dbReference type="GO" id="GO:0034314">
    <property type="term" value="P:Arp2/3 complex-mediated actin nucleation"/>
    <property type="evidence" value="ECO:0007669"/>
    <property type="project" value="InterPro"/>
</dbReference>
<proteinExistence type="predicted"/>
<keyword evidence="3" id="KW-0009">Actin-binding</keyword>
<dbReference type="GO" id="GO:0030041">
    <property type="term" value="P:actin filament polymerization"/>
    <property type="evidence" value="ECO:0007669"/>
    <property type="project" value="InterPro"/>
</dbReference>
<organism evidence="5 6">
    <name type="scientific">Kipferlia bialata</name>
    <dbReference type="NCBI Taxonomy" id="797122"/>
    <lineage>
        <taxon>Eukaryota</taxon>
        <taxon>Metamonada</taxon>
        <taxon>Carpediemonas-like organisms</taxon>
        <taxon>Kipferlia</taxon>
    </lineage>
</organism>
<gene>
    <name evidence="5" type="ORF">KIPB_013766</name>
</gene>
<dbReference type="Gene3D" id="3.30.1460.20">
    <property type="match status" value="1"/>
</dbReference>
<feature type="non-terminal residue" evidence="5">
    <location>
        <position position="1"/>
    </location>
</feature>
<dbReference type="OrthoDB" id="336240at2759"/>
<reference evidence="5 6" key="1">
    <citation type="journal article" date="2018" name="PLoS ONE">
        <title>The draft genome of Kipferlia bialata reveals reductive genome evolution in fornicate parasites.</title>
        <authorList>
            <person name="Tanifuji G."/>
            <person name="Takabayashi S."/>
            <person name="Kume K."/>
            <person name="Takagi M."/>
            <person name="Nakayama T."/>
            <person name="Kamikawa R."/>
            <person name="Inagaki Y."/>
            <person name="Hashimoto T."/>
        </authorList>
    </citation>
    <scope>NUCLEOTIDE SEQUENCE [LARGE SCALE GENOMIC DNA]</scope>
    <source>
        <strain evidence="5">NY0173</strain>
    </source>
</reference>
<evidence type="ECO:0000256" key="4">
    <source>
        <dbReference type="ARBA" id="ARBA00023212"/>
    </source>
</evidence>
<dbReference type="GO" id="GO:0003779">
    <property type="term" value="F:actin binding"/>
    <property type="evidence" value="ECO:0007669"/>
    <property type="project" value="UniProtKB-KW"/>
</dbReference>
<dbReference type="AlphaFoldDB" id="A0A9K3GPW4"/>
<keyword evidence="2" id="KW-0963">Cytoplasm</keyword>
<dbReference type="Proteomes" id="UP000265618">
    <property type="component" value="Unassembled WGS sequence"/>
</dbReference>
<dbReference type="Pfam" id="PF05856">
    <property type="entry name" value="ARPC4"/>
    <property type="match status" value="1"/>
</dbReference>
<dbReference type="SUPFAM" id="SSF69645">
    <property type="entry name" value="Arp2/3 complex subunits"/>
    <property type="match status" value="1"/>
</dbReference>
<name>A0A9K3GPW4_9EUKA</name>
<evidence type="ECO:0000256" key="2">
    <source>
        <dbReference type="ARBA" id="ARBA00022490"/>
    </source>
</evidence>
<keyword evidence="4" id="KW-0206">Cytoskeleton</keyword>
<dbReference type="EMBL" id="BDIP01006716">
    <property type="protein sequence ID" value="GIQ90823.1"/>
    <property type="molecule type" value="Genomic_DNA"/>
</dbReference>
<dbReference type="InterPro" id="IPR008384">
    <property type="entry name" value="ARPC4"/>
</dbReference>
<sequence length="37" mass="4184">MSTSQQPYLSCVRSTLEAAFCVISFPHPVIDRCNRPE</sequence>
<protein>
    <submittedName>
        <fullName evidence="5">Actin-related protein 2/3 complex subunit 4</fullName>
    </submittedName>
</protein>
<comment type="caution">
    <text evidence="5">The sequence shown here is derived from an EMBL/GenBank/DDBJ whole genome shotgun (WGS) entry which is preliminary data.</text>
</comment>
<comment type="subcellular location">
    <subcellularLocation>
        <location evidence="1">Cytoplasm</location>
        <location evidence="1">Cytoskeleton</location>
    </subcellularLocation>
</comment>
<evidence type="ECO:0000313" key="6">
    <source>
        <dbReference type="Proteomes" id="UP000265618"/>
    </source>
</evidence>
<evidence type="ECO:0000256" key="1">
    <source>
        <dbReference type="ARBA" id="ARBA00004245"/>
    </source>
</evidence>
<keyword evidence="6" id="KW-1185">Reference proteome</keyword>
<evidence type="ECO:0000313" key="5">
    <source>
        <dbReference type="EMBL" id="GIQ90823.1"/>
    </source>
</evidence>